<dbReference type="EMBL" id="JBHLZU010000002">
    <property type="protein sequence ID" value="MFB9902868.1"/>
    <property type="molecule type" value="Genomic_DNA"/>
</dbReference>
<dbReference type="Pfam" id="PF04542">
    <property type="entry name" value="Sigma70_r2"/>
    <property type="match status" value="1"/>
</dbReference>
<dbReference type="InterPro" id="IPR013324">
    <property type="entry name" value="RNA_pol_sigma_r3/r4-like"/>
</dbReference>
<sequence>MSDKPTPGSASAAKKAAEAEFRVFHKAMFVRLRRYSSRLLRQTEGGYDIAQETLAALWKKWDSIPPDKRRQAAYVIAHNKAVDEIRKLVSRDTAFGKLPAPPETYDHDAAADLAVIQAAIEDFAPQERAIMIMTMDGLEPSEIAEVLGIRPGSVCSRLSRTRSKLRALVGRRRRGTHSQRPTNDPALGGGSSA</sequence>
<evidence type="ECO:0000256" key="1">
    <source>
        <dbReference type="ARBA" id="ARBA00010641"/>
    </source>
</evidence>
<evidence type="ECO:0000259" key="7">
    <source>
        <dbReference type="Pfam" id="PF04542"/>
    </source>
</evidence>
<accession>A0ABV5ZPP6</accession>
<dbReference type="SUPFAM" id="SSF88659">
    <property type="entry name" value="Sigma3 and sigma4 domains of RNA polymerase sigma factors"/>
    <property type="match status" value="1"/>
</dbReference>
<keyword evidence="3" id="KW-0731">Sigma factor</keyword>
<evidence type="ECO:0000256" key="5">
    <source>
        <dbReference type="ARBA" id="ARBA00023163"/>
    </source>
</evidence>
<dbReference type="InterPro" id="IPR007627">
    <property type="entry name" value="RNA_pol_sigma70_r2"/>
</dbReference>
<dbReference type="InterPro" id="IPR039425">
    <property type="entry name" value="RNA_pol_sigma-70-like"/>
</dbReference>
<dbReference type="PANTHER" id="PTHR43133">
    <property type="entry name" value="RNA POLYMERASE ECF-TYPE SIGMA FACTO"/>
    <property type="match status" value="1"/>
</dbReference>
<dbReference type="Gene3D" id="1.10.10.10">
    <property type="entry name" value="Winged helix-like DNA-binding domain superfamily/Winged helix DNA-binding domain"/>
    <property type="match status" value="1"/>
</dbReference>
<evidence type="ECO:0000313" key="10">
    <source>
        <dbReference type="Proteomes" id="UP001589693"/>
    </source>
</evidence>
<keyword evidence="2" id="KW-0805">Transcription regulation</keyword>
<dbReference type="InterPro" id="IPR014284">
    <property type="entry name" value="RNA_pol_sigma-70_dom"/>
</dbReference>
<feature type="domain" description="RNA polymerase sigma-70 region 2" evidence="7">
    <location>
        <begin position="31"/>
        <end position="87"/>
    </location>
</feature>
<feature type="domain" description="RNA polymerase sigma factor 70 region 4 type 2" evidence="8">
    <location>
        <begin position="116"/>
        <end position="165"/>
    </location>
</feature>
<dbReference type="NCBIfam" id="TIGR02937">
    <property type="entry name" value="sigma70-ECF"/>
    <property type="match status" value="1"/>
</dbReference>
<evidence type="ECO:0000256" key="3">
    <source>
        <dbReference type="ARBA" id="ARBA00023082"/>
    </source>
</evidence>
<dbReference type="Gene3D" id="1.10.1740.10">
    <property type="match status" value="1"/>
</dbReference>
<keyword evidence="4" id="KW-0238">DNA-binding</keyword>
<dbReference type="Proteomes" id="UP001589693">
    <property type="component" value="Unassembled WGS sequence"/>
</dbReference>
<comment type="caution">
    <text evidence="9">The sequence shown here is derived from an EMBL/GenBank/DDBJ whole genome shotgun (WGS) entry which is preliminary data.</text>
</comment>
<evidence type="ECO:0000256" key="4">
    <source>
        <dbReference type="ARBA" id="ARBA00023125"/>
    </source>
</evidence>
<dbReference type="RefSeq" id="WP_377849973.1">
    <property type="nucleotide sequence ID" value="NZ_JBHLZU010000002.1"/>
</dbReference>
<evidence type="ECO:0000256" key="6">
    <source>
        <dbReference type="SAM" id="MobiDB-lite"/>
    </source>
</evidence>
<evidence type="ECO:0000256" key="2">
    <source>
        <dbReference type="ARBA" id="ARBA00023015"/>
    </source>
</evidence>
<evidence type="ECO:0000259" key="8">
    <source>
        <dbReference type="Pfam" id="PF08281"/>
    </source>
</evidence>
<dbReference type="InterPro" id="IPR013249">
    <property type="entry name" value="RNA_pol_sigma70_r4_t2"/>
</dbReference>
<gene>
    <name evidence="9" type="ORF">ACFFQA_02840</name>
</gene>
<keyword evidence="10" id="KW-1185">Reference proteome</keyword>
<name>A0ABV5ZPP6_9PSEU</name>
<dbReference type="PANTHER" id="PTHR43133:SF8">
    <property type="entry name" value="RNA POLYMERASE SIGMA FACTOR HI_1459-RELATED"/>
    <property type="match status" value="1"/>
</dbReference>
<reference evidence="9 10" key="1">
    <citation type="submission" date="2024-09" db="EMBL/GenBank/DDBJ databases">
        <authorList>
            <person name="Sun Q."/>
            <person name="Mori K."/>
        </authorList>
    </citation>
    <scope>NUCLEOTIDE SEQUENCE [LARGE SCALE GENOMIC DNA]</scope>
    <source>
        <strain evidence="9 10">TBRC 7907</strain>
    </source>
</reference>
<dbReference type="InterPro" id="IPR036388">
    <property type="entry name" value="WH-like_DNA-bd_sf"/>
</dbReference>
<protein>
    <submittedName>
        <fullName evidence="9">RNA polymerase sigma factor</fullName>
    </submittedName>
</protein>
<feature type="region of interest" description="Disordered" evidence="6">
    <location>
        <begin position="170"/>
        <end position="193"/>
    </location>
</feature>
<comment type="similarity">
    <text evidence="1">Belongs to the sigma-70 factor family. ECF subfamily.</text>
</comment>
<evidence type="ECO:0000313" key="9">
    <source>
        <dbReference type="EMBL" id="MFB9902868.1"/>
    </source>
</evidence>
<dbReference type="InterPro" id="IPR013325">
    <property type="entry name" value="RNA_pol_sigma_r2"/>
</dbReference>
<organism evidence="9 10">
    <name type="scientific">Allokutzneria oryzae</name>
    <dbReference type="NCBI Taxonomy" id="1378989"/>
    <lineage>
        <taxon>Bacteria</taxon>
        <taxon>Bacillati</taxon>
        <taxon>Actinomycetota</taxon>
        <taxon>Actinomycetes</taxon>
        <taxon>Pseudonocardiales</taxon>
        <taxon>Pseudonocardiaceae</taxon>
        <taxon>Allokutzneria</taxon>
    </lineage>
</organism>
<dbReference type="SUPFAM" id="SSF88946">
    <property type="entry name" value="Sigma2 domain of RNA polymerase sigma factors"/>
    <property type="match status" value="1"/>
</dbReference>
<keyword evidence="5" id="KW-0804">Transcription</keyword>
<dbReference type="Pfam" id="PF08281">
    <property type="entry name" value="Sigma70_r4_2"/>
    <property type="match status" value="1"/>
</dbReference>
<proteinExistence type="inferred from homology"/>